<evidence type="ECO:0000259" key="2">
    <source>
        <dbReference type="Pfam" id="PF06722"/>
    </source>
</evidence>
<dbReference type="Pfam" id="PF06722">
    <property type="entry name" value="EryCIII-like_C"/>
    <property type="match status" value="1"/>
</dbReference>
<dbReference type="SUPFAM" id="SSF53756">
    <property type="entry name" value="UDP-Glycosyltransferase/glycogen phosphorylase"/>
    <property type="match status" value="1"/>
</dbReference>
<dbReference type="RefSeq" id="WP_220253598.1">
    <property type="nucleotide sequence ID" value="NZ_JAICCF010000007.1"/>
</dbReference>
<dbReference type="Gene3D" id="3.40.50.2000">
    <property type="entry name" value="Glycogen Phosphorylase B"/>
    <property type="match status" value="2"/>
</dbReference>
<dbReference type="Proteomes" id="UP000812961">
    <property type="component" value="Unassembled WGS sequence"/>
</dbReference>
<gene>
    <name evidence="3" type="ORF">K1Y79_28300</name>
</gene>
<sequence>MAKFLFAAIPAHGHVNPMLAVAQALIARGHEVLYACHTQFQSVIEKAGIPFAEDFSWGDGTVLYNEVMTEGNSKDLKRIFKQRLGISPDYGGFYDINGGTQQFIALIDRFSPDVCYIDSLFFPGITAAEVRRIPYALSVATPFALPSTEYLPHEKGKRMHPLKRFVIWLLFRRSELSITALLNAVRSKYCLPLLKDFRHPTGVAAYLLYSTCAFEFKRKDLYPQTFYIGPALGKPPGGDDMQFPWHWLDGRPVVYFTMGTMFVDKRRFFQMIKAAKGADWQVVITTGRSLKDVDWGPLPDNVLMRSYVPQLALLQHVSVMVTIGGYGTVGQALASGIPLVVLPPELEHIVTASKVSYRKAGITLRSWAVSAKSIRRAIDTLLHEPSYKAHALTIAEDYARCDAAETGADILTHISMVRKPILRPHGVPPTLYKDEVHSVLSVLSHSSSHQL</sequence>
<keyword evidence="3" id="KW-0328">Glycosyltransferase</keyword>
<proteinExistence type="predicted"/>
<dbReference type="EMBL" id="JAICCF010000007">
    <property type="protein sequence ID" value="MBW8688270.1"/>
    <property type="molecule type" value="Genomic_DNA"/>
</dbReference>
<comment type="caution">
    <text evidence="3">The sequence shown here is derived from an EMBL/GenBank/DDBJ whole genome shotgun (WGS) entry which is preliminary data.</text>
</comment>
<dbReference type="InterPro" id="IPR050426">
    <property type="entry name" value="Glycosyltransferase_28"/>
</dbReference>
<name>A0ABS7GKN0_9BACT</name>
<dbReference type="GO" id="GO:0016757">
    <property type="term" value="F:glycosyltransferase activity"/>
    <property type="evidence" value="ECO:0007669"/>
    <property type="project" value="UniProtKB-KW"/>
</dbReference>
<feature type="domain" description="Erythromycin biosynthesis protein CIII-like C-terminal" evidence="2">
    <location>
        <begin position="276"/>
        <end position="399"/>
    </location>
</feature>
<protein>
    <submittedName>
        <fullName evidence="3">Glycosyltransferase</fullName>
        <ecNumber evidence="3">2.4.-.-</ecNumber>
    </submittedName>
</protein>
<dbReference type="CDD" id="cd03784">
    <property type="entry name" value="GT1_Gtf-like"/>
    <property type="match status" value="1"/>
</dbReference>
<dbReference type="PANTHER" id="PTHR48050">
    <property type="entry name" value="STEROL 3-BETA-GLUCOSYLTRANSFERASE"/>
    <property type="match status" value="1"/>
</dbReference>
<dbReference type="InterPro" id="IPR002213">
    <property type="entry name" value="UDP_glucos_trans"/>
</dbReference>
<dbReference type="Pfam" id="PF03033">
    <property type="entry name" value="Glyco_transf_28"/>
    <property type="match status" value="1"/>
</dbReference>
<dbReference type="InterPro" id="IPR010610">
    <property type="entry name" value="EryCIII-like_C"/>
</dbReference>
<keyword evidence="4" id="KW-1185">Reference proteome</keyword>
<organism evidence="3 4">
    <name type="scientific">Chitinophaga rhizophila</name>
    <dbReference type="NCBI Taxonomy" id="2866212"/>
    <lineage>
        <taxon>Bacteria</taxon>
        <taxon>Pseudomonadati</taxon>
        <taxon>Bacteroidota</taxon>
        <taxon>Chitinophagia</taxon>
        <taxon>Chitinophagales</taxon>
        <taxon>Chitinophagaceae</taxon>
        <taxon>Chitinophaga</taxon>
    </lineage>
</organism>
<reference evidence="3 4" key="1">
    <citation type="submission" date="2021-08" db="EMBL/GenBank/DDBJ databases">
        <title>The genome sequence of Chitinophaga sp. B61.</title>
        <authorList>
            <person name="Zhang X."/>
        </authorList>
    </citation>
    <scope>NUCLEOTIDE SEQUENCE [LARGE SCALE GENOMIC DNA]</scope>
    <source>
        <strain evidence="3 4">B61</strain>
    </source>
</reference>
<feature type="domain" description="Glycosyltransferase family 28 N-terminal" evidence="1">
    <location>
        <begin position="6"/>
        <end position="83"/>
    </location>
</feature>
<evidence type="ECO:0000313" key="4">
    <source>
        <dbReference type="Proteomes" id="UP000812961"/>
    </source>
</evidence>
<keyword evidence="3" id="KW-0808">Transferase</keyword>
<evidence type="ECO:0000313" key="3">
    <source>
        <dbReference type="EMBL" id="MBW8688270.1"/>
    </source>
</evidence>
<dbReference type="InterPro" id="IPR004276">
    <property type="entry name" value="GlycoTrans_28_N"/>
</dbReference>
<evidence type="ECO:0000259" key="1">
    <source>
        <dbReference type="Pfam" id="PF03033"/>
    </source>
</evidence>
<accession>A0ABS7GKN0</accession>
<dbReference type="EC" id="2.4.-.-" evidence="3"/>
<dbReference type="PANTHER" id="PTHR48050:SF13">
    <property type="entry name" value="STEROL 3-BETA-GLUCOSYLTRANSFERASE UGT80A2"/>
    <property type="match status" value="1"/>
</dbReference>